<dbReference type="InterPro" id="IPR000387">
    <property type="entry name" value="Tyr_Pase_dom"/>
</dbReference>
<feature type="region of interest" description="Disordered" evidence="3">
    <location>
        <begin position="667"/>
        <end position="705"/>
    </location>
</feature>
<feature type="compositionally biased region" description="Polar residues" evidence="3">
    <location>
        <begin position="1418"/>
        <end position="1433"/>
    </location>
</feature>
<feature type="compositionally biased region" description="Polar residues" evidence="3">
    <location>
        <begin position="1089"/>
        <end position="1098"/>
    </location>
</feature>
<dbReference type="PROSITE" id="PS50055">
    <property type="entry name" value="TYR_PHOSPHATASE_PTP"/>
    <property type="match status" value="1"/>
</dbReference>
<feature type="compositionally biased region" description="Polar residues" evidence="3">
    <location>
        <begin position="337"/>
        <end position="349"/>
    </location>
</feature>
<dbReference type="InterPro" id="IPR036873">
    <property type="entry name" value="Rhodanese-like_dom_sf"/>
</dbReference>
<dbReference type="PANTHER" id="PTHR19134:SF561">
    <property type="entry name" value="PROTEIN TYROSINE PHOSPHATASE 36E, ISOFORM A"/>
    <property type="match status" value="1"/>
</dbReference>
<evidence type="ECO:0000256" key="1">
    <source>
        <dbReference type="ARBA" id="ARBA00009649"/>
    </source>
</evidence>
<feature type="region of interest" description="Disordered" evidence="3">
    <location>
        <begin position="316"/>
        <end position="383"/>
    </location>
</feature>
<dbReference type="EMBL" id="JANVFT010000011">
    <property type="protein sequence ID" value="KAJ4499364.1"/>
    <property type="molecule type" value="Genomic_DNA"/>
</dbReference>
<evidence type="ECO:0000313" key="7">
    <source>
        <dbReference type="EMBL" id="KAJ4499364.1"/>
    </source>
</evidence>
<dbReference type="SMART" id="SM00194">
    <property type="entry name" value="PTPc"/>
    <property type="match status" value="1"/>
</dbReference>
<reference evidence="7" key="1">
    <citation type="submission" date="2022-08" db="EMBL/GenBank/DDBJ databases">
        <title>A Global Phylogenomic Analysis of the Shiitake Genus Lentinula.</title>
        <authorList>
            <consortium name="DOE Joint Genome Institute"/>
            <person name="Sierra-Patev S."/>
            <person name="Min B."/>
            <person name="Naranjo-Ortiz M."/>
            <person name="Looney B."/>
            <person name="Konkel Z."/>
            <person name="Slot J.C."/>
            <person name="Sakamoto Y."/>
            <person name="Steenwyk J.L."/>
            <person name="Rokas A."/>
            <person name="Carro J."/>
            <person name="Camarero S."/>
            <person name="Ferreira P."/>
            <person name="Molpeceres G."/>
            <person name="Ruiz-Duenas F.J."/>
            <person name="Serrano A."/>
            <person name="Henrissat B."/>
            <person name="Drula E."/>
            <person name="Hughes K.W."/>
            <person name="Mata J.L."/>
            <person name="Ishikawa N.K."/>
            <person name="Vargas-Isla R."/>
            <person name="Ushijima S."/>
            <person name="Smith C.A."/>
            <person name="Ahrendt S."/>
            <person name="Andreopoulos W."/>
            <person name="He G."/>
            <person name="Labutti K."/>
            <person name="Lipzen A."/>
            <person name="Ng V."/>
            <person name="Riley R."/>
            <person name="Sandor L."/>
            <person name="Barry K."/>
            <person name="Martinez A.T."/>
            <person name="Xiao Y."/>
            <person name="Gibbons J.G."/>
            <person name="Terashima K."/>
            <person name="Grigoriev I.V."/>
            <person name="Hibbett D.S."/>
        </authorList>
    </citation>
    <scope>NUCLEOTIDE SEQUENCE</scope>
    <source>
        <strain evidence="7">RHP3577 ss4</strain>
    </source>
</reference>
<sequence length="1625" mass="176884">MDQDFFGTRPDAGSLGDDVDTFARAISERSILNPVMSAKDLSPIKSKLPLSTTNSKPSSSFSSVEPVQLLPFINNPSALIIDIRPHAAYSSARIPTALSLSVPSTLLKRPLFSLDRLGAMLPSSSARARFAEWPKFTTIVVYDVDSIGSPFLPEGNNILGLLRKFSNDAAYNGSALFWLKGGFQRVWRERRDLVDFRPPEPEPEDDANDSGSLKTNHLPPKAFGSGTTTRSSLDQSSPRKRPPSAMSLRANAPLMSEKTSGTSSVPFNPFFDTIRQNFELTQGITERIPLRLPKRVRKRIDELPFEWLREISRRSDVKPDDSFTSDSDESPSSTSENKSIATNHPSPESSGKLLPPGIHYERPTSPNKMSKQHPTPPPPNQALLDEGMESLAIQFYRIELAEQRRLMGVMKHHSAESGVVSSQTQAHRKDIVESADSSGLRPHVPQTVDYMSAHVSLRSVSPSPQSGHMRESFGVLNSNKPRNVSSGHTVPPSISESDSDHGRDSKTVFPYSITAGVEKGAKNRYRHIWPFEHARVRLHARRHSPSRKSAQSANSSQSHASSQPSASTVSPPSSALSIRHSGALTGPITSLSGSPTSGASVSRSVSDATKSPRSSNRMNRHGVKPSFGTGGLGGLSSPSFTFPSSSLTAPVIFNGASVIGGSALKPSFTHMRAPPPAAGSGGETTESEHEHDDSEKEPTSEDHDDYVNASYVQPLCTTRRYIATQGPLEATFVDFWTLVYQQNVHVIIMLTREIEGSMVKCGPYWKDEVFGPLRLKLMSVEGNVDEGKDDDVRRKAGGGDPAVGGFFFSSSVIPDTKHGKKKKKNPADATIKRTFLLSHVGYPDIPPRKIVQFQYLEWPDMNVPDDPRGVLGLIKEVDQAVTEAMHLNGQGEEEEDTTKEVLPSNIETGVSAFIRPSLSRSKSGLGETLNPNTGIANKAMGRKHSPVLLHCSAGVGRTGGFIMVDAILDGIRREFRKKKNLCLNHEAHNVNNVSWNTPATMDVDVKNEETAVQDAQGYWNRNGNRNVDIASNKTDLRTVAIPAHNNGNILIPPGQKSNNDLLTPIALFPTSYDSQDNYGNSTSNSSTNPLFTSPQTPMQVDGDPYISSTTDNREEDEKETIFPHQSFTTRMWAEDVSDQTGSHGTAFRVDEAVRHMHSQSRLSEWDVSNARLKTQIEENNERASSVDPRSMDVNISGSSQPTSSGPGQHIATTPGVNIGLQSGVAAVVARGRPGSIPFVFPSSSIDSASSSDDSYDLKNGSKSMPHHLLGHHALNSLSYDSAMPKASTLPVIGEGRVPVLNVRGEEARLRTWSAPSARRVQTVAKSDIERTSKTDNSESQVLRDAFTFTSSPSVLGDRSRAVEKSPSPFSRIRGIDLDESASLPPPSRSLSPPNRTDVPSSAPPNPQSSDKSEGSMVADSSPTPATKANSLSTDPALRSVPVGTVNESANASVYSQGFHTWNVDHSPFVKDASSADLSYPRALHHDNSPQALSNLGEPLLEVLQDMREQRMSLCQSLRQYVFVHAAVIEGALMIVDEERERERKIMRMDVDDTSSMKQAVSPITGTTSSSSRHSWTTTTGKRVASPTELPKEDKKGDQMLFKKPSIKKKLILSNRSPGILVNEMA</sequence>
<feature type="domain" description="Tyrosine-protein phosphatase" evidence="4">
    <location>
        <begin position="700"/>
        <end position="974"/>
    </location>
</feature>
<organism evidence="7 8">
    <name type="scientific">Lentinula lateritia</name>
    <dbReference type="NCBI Taxonomy" id="40482"/>
    <lineage>
        <taxon>Eukaryota</taxon>
        <taxon>Fungi</taxon>
        <taxon>Dikarya</taxon>
        <taxon>Basidiomycota</taxon>
        <taxon>Agaricomycotina</taxon>
        <taxon>Agaricomycetes</taxon>
        <taxon>Agaricomycetidae</taxon>
        <taxon>Agaricales</taxon>
        <taxon>Marasmiineae</taxon>
        <taxon>Omphalotaceae</taxon>
        <taxon>Lentinula</taxon>
    </lineage>
</organism>
<dbReference type="InterPro" id="IPR001763">
    <property type="entry name" value="Rhodanese-like_dom"/>
</dbReference>
<dbReference type="PROSITE" id="PS00383">
    <property type="entry name" value="TYR_PHOSPHATASE_1"/>
    <property type="match status" value="1"/>
</dbReference>
<feature type="region of interest" description="Disordered" evidence="3">
    <location>
        <begin position="458"/>
        <end position="507"/>
    </location>
</feature>
<evidence type="ECO:0000259" key="5">
    <source>
        <dbReference type="PROSITE" id="PS50056"/>
    </source>
</evidence>
<feature type="region of interest" description="Disordered" evidence="3">
    <location>
        <begin position="539"/>
        <end position="630"/>
    </location>
</feature>
<feature type="compositionally biased region" description="Low complexity" evidence="3">
    <location>
        <begin position="547"/>
        <end position="577"/>
    </location>
</feature>
<feature type="region of interest" description="Disordered" evidence="3">
    <location>
        <begin position="1350"/>
        <end position="1438"/>
    </location>
</feature>
<feature type="domain" description="Rhodanese" evidence="6">
    <location>
        <begin position="74"/>
        <end position="195"/>
    </location>
</feature>
<feature type="region of interest" description="Disordered" evidence="3">
    <location>
        <begin position="1552"/>
        <end position="1601"/>
    </location>
</feature>
<gene>
    <name evidence="7" type="ORF">C8R41DRAFT_815406</name>
</gene>
<protein>
    <recommendedName>
        <fullName evidence="2">protein-tyrosine-phosphatase</fullName>
        <ecNumber evidence="2">3.1.3.48</ecNumber>
    </recommendedName>
</protein>
<evidence type="ECO:0000256" key="3">
    <source>
        <dbReference type="SAM" id="MobiDB-lite"/>
    </source>
</evidence>
<dbReference type="SUPFAM" id="SSF52799">
    <property type="entry name" value="(Phosphotyrosine protein) phosphatases II"/>
    <property type="match status" value="1"/>
</dbReference>
<feature type="compositionally biased region" description="Low complexity" evidence="3">
    <location>
        <begin position="322"/>
        <end position="336"/>
    </location>
</feature>
<feature type="compositionally biased region" description="Polar residues" evidence="3">
    <location>
        <begin position="364"/>
        <end position="373"/>
    </location>
</feature>
<dbReference type="PRINTS" id="PR00700">
    <property type="entry name" value="PRTYPHPHTASE"/>
</dbReference>
<dbReference type="PANTHER" id="PTHR19134">
    <property type="entry name" value="RECEPTOR-TYPE TYROSINE-PROTEIN PHOSPHATASE"/>
    <property type="match status" value="1"/>
</dbReference>
<dbReference type="InterPro" id="IPR000242">
    <property type="entry name" value="PTP_cat"/>
</dbReference>
<feature type="compositionally biased region" description="Low complexity" evidence="3">
    <location>
        <begin position="1564"/>
        <end position="1579"/>
    </location>
</feature>
<feature type="region of interest" description="Disordered" evidence="3">
    <location>
        <begin position="194"/>
        <end position="249"/>
    </location>
</feature>
<feature type="compositionally biased region" description="Polar residues" evidence="3">
    <location>
        <begin position="225"/>
        <end position="236"/>
    </location>
</feature>
<evidence type="ECO:0000313" key="8">
    <source>
        <dbReference type="Proteomes" id="UP001150217"/>
    </source>
</evidence>
<comment type="caution">
    <text evidence="7">The sequence shown here is derived from an EMBL/GenBank/DDBJ whole genome shotgun (WGS) entry which is preliminary data.</text>
</comment>
<evidence type="ECO:0000256" key="2">
    <source>
        <dbReference type="ARBA" id="ARBA00013064"/>
    </source>
</evidence>
<dbReference type="Pfam" id="PF00102">
    <property type="entry name" value="Y_phosphatase"/>
    <property type="match status" value="3"/>
</dbReference>
<dbReference type="SUPFAM" id="SSF52821">
    <property type="entry name" value="Rhodanese/Cell cycle control phosphatase"/>
    <property type="match status" value="1"/>
</dbReference>
<feature type="domain" description="Tyrosine specific protein phosphatases" evidence="5">
    <location>
        <begin position="941"/>
        <end position="967"/>
    </location>
</feature>
<dbReference type="Gene3D" id="3.90.190.10">
    <property type="entry name" value="Protein tyrosine phosphatase superfamily"/>
    <property type="match status" value="3"/>
</dbReference>
<dbReference type="InterPro" id="IPR003595">
    <property type="entry name" value="Tyr_Pase_cat"/>
</dbReference>
<dbReference type="InterPro" id="IPR029021">
    <property type="entry name" value="Prot-tyrosine_phosphatase-like"/>
</dbReference>
<feature type="compositionally biased region" description="Low complexity" evidence="3">
    <location>
        <begin position="1196"/>
        <end position="1208"/>
    </location>
</feature>
<dbReference type="EC" id="3.1.3.48" evidence="2"/>
<dbReference type="InterPro" id="IPR016130">
    <property type="entry name" value="Tyr_Pase_AS"/>
</dbReference>
<dbReference type="PROSITE" id="PS50056">
    <property type="entry name" value="TYR_PHOSPHATASE_2"/>
    <property type="match status" value="1"/>
</dbReference>
<comment type="similarity">
    <text evidence="1">Belongs to the protein-tyrosine phosphatase family. Non-receptor class subfamily.</text>
</comment>
<feature type="compositionally biased region" description="Polar residues" evidence="3">
    <location>
        <begin position="475"/>
        <end position="496"/>
    </location>
</feature>
<dbReference type="Proteomes" id="UP001150217">
    <property type="component" value="Unassembled WGS sequence"/>
</dbReference>
<dbReference type="InterPro" id="IPR050348">
    <property type="entry name" value="Protein-Tyr_Phosphatase"/>
</dbReference>
<feature type="compositionally biased region" description="Polar residues" evidence="3">
    <location>
        <begin position="587"/>
        <end position="617"/>
    </location>
</feature>
<feature type="compositionally biased region" description="Basic and acidic residues" evidence="3">
    <location>
        <begin position="686"/>
        <end position="701"/>
    </location>
</feature>
<feature type="region of interest" description="Disordered" evidence="3">
    <location>
        <begin position="1073"/>
        <end position="1101"/>
    </location>
</feature>
<dbReference type="Pfam" id="PF00581">
    <property type="entry name" value="Rhodanese"/>
    <property type="match status" value="1"/>
</dbReference>
<dbReference type="Gene3D" id="3.40.250.10">
    <property type="entry name" value="Rhodanese-like domain"/>
    <property type="match status" value="1"/>
</dbReference>
<accession>A0ABQ8VVW1</accession>
<keyword evidence="8" id="KW-1185">Reference proteome</keyword>
<dbReference type="PROSITE" id="PS50206">
    <property type="entry name" value="RHODANESE_3"/>
    <property type="match status" value="1"/>
</dbReference>
<name>A0ABQ8VVW1_9AGAR</name>
<dbReference type="SMART" id="SM00404">
    <property type="entry name" value="PTPc_motif"/>
    <property type="match status" value="1"/>
</dbReference>
<feature type="region of interest" description="Disordered" evidence="3">
    <location>
        <begin position="1177"/>
        <end position="1211"/>
    </location>
</feature>
<proteinExistence type="inferred from homology"/>
<feature type="compositionally biased region" description="Polar residues" evidence="3">
    <location>
        <begin position="1553"/>
        <end position="1563"/>
    </location>
</feature>
<evidence type="ECO:0000259" key="6">
    <source>
        <dbReference type="PROSITE" id="PS50206"/>
    </source>
</evidence>
<evidence type="ECO:0000259" key="4">
    <source>
        <dbReference type="PROSITE" id="PS50055"/>
    </source>
</evidence>